<keyword evidence="3" id="KW-1185">Reference proteome</keyword>
<evidence type="ECO:0000313" key="3">
    <source>
        <dbReference type="Proteomes" id="UP001165083"/>
    </source>
</evidence>
<proteinExistence type="predicted"/>
<feature type="coiled-coil region" evidence="1">
    <location>
        <begin position="55"/>
        <end position="89"/>
    </location>
</feature>
<keyword evidence="1" id="KW-0175">Coiled coil</keyword>
<comment type="caution">
    <text evidence="2">The sequence shown here is derived from an EMBL/GenBank/DDBJ whole genome shotgun (WGS) entry which is preliminary data.</text>
</comment>
<evidence type="ECO:0000256" key="1">
    <source>
        <dbReference type="SAM" id="Coils"/>
    </source>
</evidence>
<name>A0A9W6UDA7_9STRA</name>
<dbReference type="OrthoDB" id="129833at2759"/>
<evidence type="ECO:0000313" key="2">
    <source>
        <dbReference type="EMBL" id="GMF31506.1"/>
    </source>
</evidence>
<protein>
    <submittedName>
        <fullName evidence="2">Unnamed protein product</fullName>
    </submittedName>
</protein>
<dbReference type="EMBL" id="BSXW01000912">
    <property type="protein sequence ID" value="GMF31506.1"/>
    <property type="molecule type" value="Genomic_DNA"/>
</dbReference>
<organism evidence="2 3">
    <name type="scientific">Phytophthora lilii</name>
    <dbReference type="NCBI Taxonomy" id="2077276"/>
    <lineage>
        <taxon>Eukaryota</taxon>
        <taxon>Sar</taxon>
        <taxon>Stramenopiles</taxon>
        <taxon>Oomycota</taxon>
        <taxon>Peronosporomycetes</taxon>
        <taxon>Peronosporales</taxon>
        <taxon>Peronosporaceae</taxon>
        <taxon>Phytophthora</taxon>
    </lineage>
</organism>
<reference evidence="2" key="1">
    <citation type="submission" date="2023-04" db="EMBL/GenBank/DDBJ databases">
        <title>Phytophthora lilii NBRC 32176.</title>
        <authorList>
            <person name="Ichikawa N."/>
            <person name="Sato H."/>
            <person name="Tonouchi N."/>
        </authorList>
    </citation>
    <scope>NUCLEOTIDE SEQUENCE</scope>
    <source>
        <strain evidence="2">NBRC 32176</strain>
    </source>
</reference>
<accession>A0A9W6UDA7</accession>
<gene>
    <name evidence="2" type="ORF">Plil01_001346900</name>
</gene>
<dbReference type="AlphaFoldDB" id="A0A9W6UDA7"/>
<sequence length="169" mass="19004">MSGNKKSGHLVDVEQLGVFTSAETQAQTHRNEEKGVAKSVLLKFQYRRLNVWWYVVVQQEEIEQLEQQVKTLQAQVEQLQKSAAKKNSAKLSELEQDVLETGFIRQAVLQQQASLVNVQSALSTPFPIRSSQMLDSKRPAKNSAALQVGSALKSSIQQNNRMYQLFGTK</sequence>
<dbReference type="Proteomes" id="UP001165083">
    <property type="component" value="Unassembled WGS sequence"/>
</dbReference>